<name>A0A6P0ETP3_9ACTN</name>
<feature type="region of interest" description="Disordered" evidence="1">
    <location>
        <begin position="1"/>
        <end position="37"/>
    </location>
</feature>
<feature type="compositionally biased region" description="Basic and acidic residues" evidence="1">
    <location>
        <begin position="1"/>
        <end position="20"/>
    </location>
</feature>
<evidence type="ECO:0000256" key="1">
    <source>
        <dbReference type="SAM" id="MobiDB-lite"/>
    </source>
</evidence>
<sequence length="52" mass="5875">MTDPEDPRAQYRQLPERVQPEEVVETSDADPRVVVDPPVPEAWRSALFGPTT</sequence>
<dbReference type="RefSeq" id="WP_163610707.1">
    <property type="nucleotide sequence ID" value="NZ_JAAGWB010000017.1"/>
</dbReference>
<proteinExistence type="predicted"/>
<dbReference type="AlphaFoldDB" id="A0A6P0ETP3"/>
<dbReference type="EMBL" id="JAAGWB010000017">
    <property type="protein sequence ID" value="NEN51018.1"/>
    <property type="molecule type" value="Genomic_DNA"/>
</dbReference>
<dbReference type="Proteomes" id="UP000471152">
    <property type="component" value="Unassembled WGS sequence"/>
</dbReference>
<keyword evidence="4" id="KW-1185">Reference proteome</keyword>
<organism evidence="2 4">
    <name type="scientific">Modestobacter muralis</name>
    <dbReference type="NCBI Taxonomy" id="1608614"/>
    <lineage>
        <taxon>Bacteria</taxon>
        <taxon>Bacillati</taxon>
        <taxon>Actinomycetota</taxon>
        <taxon>Actinomycetes</taxon>
        <taxon>Geodermatophilales</taxon>
        <taxon>Geodermatophilaceae</taxon>
        <taxon>Modestobacter</taxon>
    </lineage>
</organism>
<evidence type="ECO:0000313" key="3">
    <source>
        <dbReference type="EMBL" id="NEN51018.1"/>
    </source>
</evidence>
<comment type="caution">
    <text evidence="2">The sequence shown here is derived from an EMBL/GenBank/DDBJ whole genome shotgun (WGS) entry which is preliminary data.</text>
</comment>
<dbReference type="EMBL" id="JAAGWH010000017">
    <property type="protein sequence ID" value="NEK94250.1"/>
    <property type="molecule type" value="Genomic_DNA"/>
</dbReference>
<accession>A0A6P0ETP3</accession>
<evidence type="ECO:0000313" key="4">
    <source>
        <dbReference type="Proteomes" id="UP000468828"/>
    </source>
</evidence>
<reference evidence="3 5" key="2">
    <citation type="submission" date="2020-02" db="EMBL/GenBank/DDBJ databases">
        <title>The WGS of Modestobacter muralis DSM 100205.</title>
        <authorList>
            <person name="Jiang Z."/>
        </authorList>
    </citation>
    <scope>NUCLEOTIDE SEQUENCE [LARGE SCALE GENOMIC DNA]</scope>
    <source>
        <strain evidence="3 5">DSM 100205</strain>
    </source>
</reference>
<evidence type="ECO:0000313" key="2">
    <source>
        <dbReference type="EMBL" id="NEK94250.1"/>
    </source>
</evidence>
<protein>
    <submittedName>
        <fullName evidence="2">Uncharacterized protein</fullName>
    </submittedName>
</protein>
<evidence type="ECO:0000313" key="5">
    <source>
        <dbReference type="Proteomes" id="UP000471152"/>
    </source>
</evidence>
<gene>
    <name evidence="3" type="ORF">G3R41_08695</name>
    <name evidence="2" type="ORF">GCU67_08690</name>
</gene>
<dbReference type="Proteomes" id="UP000468828">
    <property type="component" value="Unassembled WGS sequence"/>
</dbReference>
<reference evidence="2 4" key="1">
    <citation type="submission" date="2020-01" db="EMBL/GenBank/DDBJ databases">
        <title>the WGS Modestobacter muralis CPCC 204518.</title>
        <authorList>
            <person name="Jiang Z."/>
        </authorList>
    </citation>
    <scope>NUCLEOTIDE SEQUENCE [LARGE SCALE GENOMIC DNA]</scope>
    <source>
        <strain evidence="2 4">DSM 100205</strain>
    </source>
</reference>